<evidence type="ECO:0000256" key="6">
    <source>
        <dbReference type="ARBA" id="ARBA00022764"/>
    </source>
</evidence>
<evidence type="ECO:0000313" key="10">
    <source>
        <dbReference type="Proteomes" id="UP000011666"/>
    </source>
</evidence>
<evidence type="ECO:0000256" key="4">
    <source>
        <dbReference type="ARBA" id="ARBA00012646"/>
    </source>
</evidence>
<dbReference type="InterPro" id="IPR001011">
    <property type="entry name" value="Acid_Pase_classA_bac"/>
</dbReference>
<evidence type="ECO:0000259" key="8">
    <source>
        <dbReference type="SMART" id="SM00014"/>
    </source>
</evidence>
<dbReference type="EMBL" id="BANX01000043">
    <property type="protein sequence ID" value="GAC70880.1"/>
    <property type="molecule type" value="Genomic_DNA"/>
</dbReference>
<dbReference type="Proteomes" id="UP000011666">
    <property type="component" value="Unassembled WGS sequence"/>
</dbReference>
<organism evidence="9 10">
    <name type="scientific">Gordonia soli NBRC 108243</name>
    <dbReference type="NCBI Taxonomy" id="1223545"/>
    <lineage>
        <taxon>Bacteria</taxon>
        <taxon>Bacillati</taxon>
        <taxon>Actinomycetota</taxon>
        <taxon>Actinomycetes</taxon>
        <taxon>Mycobacteriales</taxon>
        <taxon>Gordoniaceae</taxon>
        <taxon>Gordonia</taxon>
    </lineage>
</organism>
<dbReference type="SMART" id="SM00014">
    <property type="entry name" value="acidPPc"/>
    <property type="match status" value="1"/>
</dbReference>
<dbReference type="GO" id="GO:0030288">
    <property type="term" value="C:outer membrane-bounded periplasmic space"/>
    <property type="evidence" value="ECO:0007669"/>
    <property type="project" value="InterPro"/>
</dbReference>
<dbReference type="AlphaFoldDB" id="M0QQE4"/>
<proteinExistence type="inferred from homology"/>
<dbReference type="Pfam" id="PF01569">
    <property type="entry name" value="PAP2"/>
    <property type="match status" value="1"/>
</dbReference>
<name>M0QQE4_9ACTN</name>
<dbReference type="Gene3D" id="1.20.144.10">
    <property type="entry name" value="Phosphatidic acid phosphatase type 2/haloperoxidase"/>
    <property type="match status" value="1"/>
</dbReference>
<accession>M0QQE4</accession>
<feature type="domain" description="Phosphatidic acid phosphatase type 2/haloperoxidase" evidence="8">
    <location>
        <begin position="173"/>
        <end position="291"/>
    </location>
</feature>
<evidence type="ECO:0000256" key="2">
    <source>
        <dbReference type="ARBA" id="ARBA00004418"/>
    </source>
</evidence>
<dbReference type="eggNOG" id="COG0671">
    <property type="taxonomic scope" value="Bacteria"/>
</dbReference>
<reference evidence="9 10" key="1">
    <citation type="submission" date="2013-01" db="EMBL/GenBank/DDBJ databases">
        <title>Whole genome shotgun sequence of Gordonia soli NBRC 108243.</title>
        <authorList>
            <person name="Isaki-Nakamura S."/>
            <person name="Hosoyama A."/>
            <person name="Tsuchikane K."/>
            <person name="Ando Y."/>
            <person name="Baba S."/>
            <person name="Ohji S."/>
            <person name="Hamada M."/>
            <person name="Tamura T."/>
            <person name="Yamazoe A."/>
            <person name="Yamazaki S."/>
            <person name="Fujita N."/>
        </authorList>
    </citation>
    <scope>NUCLEOTIDE SEQUENCE [LARGE SCALE GENOMIC DNA]</scope>
    <source>
        <strain evidence="9 10">NBRC 108243</strain>
    </source>
</reference>
<comment type="subcellular location">
    <subcellularLocation>
        <location evidence="2">Periplasm</location>
    </subcellularLocation>
</comment>
<dbReference type="CDD" id="cd03397">
    <property type="entry name" value="PAP2_acid_phosphatase"/>
    <property type="match status" value="1"/>
</dbReference>
<keyword evidence="10" id="KW-1185">Reference proteome</keyword>
<evidence type="ECO:0000256" key="1">
    <source>
        <dbReference type="ARBA" id="ARBA00000032"/>
    </source>
</evidence>
<keyword evidence="7" id="KW-0378">Hydrolase</keyword>
<protein>
    <recommendedName>
        <fullName evidence="4">acid phosphatase</fullName>
        <ecNumber evidence="4">3.1.3.2</ecNumber>
    </recommendedName>
</protein>
<dbReference type="PROSITE" id="PS01157">
    <property type="entry name" value="ACID_PHOSPH_CL_A"/>
    <property type="match status" value="1"/>
</dbReference>
<dbReference type="STRING" id="1223545.GS4_43_00060"/>
<comment type="caution">
    <text evidence="9">The sequence shown here is derived from an EMBL/GenBank/DDBJ whole genome shotgun (WGS) entry which is preliminary data.</text>
</comment>
<evidence type="ECO:0000256" key="7">
    <source>
        <dbReference type="ARBA" id="ARBA00022801"/>
    </source>
</evidence>
<dbReference type="RefSeq" id="WP_007625307.1">
    <property type="nucleotide sequence ID" value="NZ_BANX01000043.1"/>
</dbReference>
<evidence type="ECO:0000313" key="9">
    <source>
        <dbReference type="EMBL" id="GAC70880.1"/>
    </source>
</evidence>
<dbReference type="GO" id="GO:0003993">
    <property type="term" value="F:acid phosphatase activity"/>
    <property type="evidence" value="ECO:0007669"/>
    <property type="project" value="UniProtKB-EC"/>
</dbReference>
<keyword evidence="6" id="KW-0574">Periplasm</keyword>
<dbReference type="InterPro" id="IPR018296">
    <property type="entry name" value="Acid_Pase_classA_bac_CS"/>
</dbReference>
<evidence type="ECO:0000256" key="3">
    <source>
        <dbReference type="ARBA" id="ARBA00009017"/>
    </source>
</evidence>
<dbReference type="SUPFAM" id="SSF48317">
    <property type="entry name" value="Acid phosphatase/Vanadium-dependent haloperoxidase"/>
    <property type="match status" value="1"/>
</dbReference>
<evidence type="ECO:0000256" key="5">
    <source>
        <dbReference type="ARBA" id="ARBA00022729"/>
    </source>
</evidence>
<keyword evidence="5" id="KW-0732">Signal</keyword>
<dbReference type="EC" id="3.1.3.2" evidence="4"/>
<dbReference type="InterPro" id="IPR000326">
    <property type="entry name" value="PAP2/HPO"/>
</dbReference>
<sequence length="415" mass="43164">MFGRSAPQRTTHNGSVAARGRTVGFADSALRSAAAMALVGAVLAGTLLGSSPVAAAPLTTAPPTVAACTFAPTTVPAQSGFGTAETTSPFSTPAPADHIGILRAFSSASPVVKQLNLAETVGINQTASTADARKAVDDNYGIEGPAIFDGLGSRLAPAFSAALRAGQLPKTSALLFGDDAIIGKRVGTSKEKKHFANPRPFEVAPQLIHRYSDSRPDLYEEVRGSGSYPSGHTTWGYTQAFLIAALLPEIGPQVLARGAEYGFHRVVLGVHYPLDVVGGRIFAQAVSSELLGDSRFQGLFGEARTELRTVLAARAGGPIARIVACQQPWSPTAAALTSYRERATYAFPTTGATDRAPQIPAGAENLIRAAHPGLSTAALRNILARTALPSGHPLDLTGPGGGWERLDIARAWVTR</sequence>
<dbReference type="InterPro" id="IPR036938">
    <property type="entry name" value="PAP2/HPO_sf"/>
</dbReference>
<comment type="similarity">
    <text evidence="3">Belongs to the class A bacterial acid phosphatase family.</text>
</comment>
<gene>
    <name evidence="9" type="ORF">GS4_43_00060</name>
</gene>
<comment type="catalytic activity">
    <reaction evidence="1">
        <text>a phosphate monoester + H2O = an alcohol + phosphate</text>
        <dbReference type="Rhea" id="RHEA:15017"/>
        <dbReference type="ChEBI" id="CHEBI:15377"/>
        <dbReference type="ChEBI" id="CHEBI:30879"/>
        <dbReference type="ChEBI" id="CHEBI:43474"/>
        <dbReference type="ChEBI" id="CHEBI:67140"/>
        <dbReference type="EC" id="3.1.3.2"/>
    </reaction>
</comment>